<accession>A0ACB8ZL60</accession>
<sequence length="185" mass="20893">MNRLDIMELEAAIATKEAALAKRKATETALAQSKATLTYLEKESKDHDEHYSKLGDQKMNPVPCLYCLVRGKARECGATCIFRPAVVRSPKVEEYIHMTKLYGHGKIKKWLKTCVPERRAEFLECLSKEAQLRILDPIRGAGGQVLQDDAKRANMQRQLETIASQQAMIASLQAENHRSPECQDH</sequence>
<name>A0ACB8ZL60_ARCLA</name>
<evidence type="ECO:0000313" key="1">
    <source>
        <dbReference type="EMBL" id="KAI3697998.1"/>
    </source>
</evidence>
<protein>
    <submittedName>
        <fullName evidence="1">Uncharacterized protein</fullName>
    </submittedName>
</protein>
<organism evidence="1 2">
    <name type="scientific">Arctium lappa</name>
    <name type="common">Greater burdock</name>
    <name type="synonym">Lappa major</name>
    <dbReference type="NCBI Taxonomy" id="4217"/>
    <lineage>
        <taxon>Eukaryota</taxon>
        <taxon>Viridiplantae</taxon>
        <taxon>Streptophyta</taxon>
        <taxon>Embryophyta</taxon>
        <taxon>Tracheophyta</taxon>
        <taxon>Spermatophyta</taxon>
        <taxon>Magnoliopsida</taxon>
        <taxon>eudicotyledons</taxon>
        <taxon>Gunneridae</taxon>
        <taxon>Pentapetalae</taxon>
        <taxon>asterids</taxon>
        <taxon>campanulids</taxon>
        <taxon>Asterales</taxon>
        <taxon>Asteraceae</taxon>
        <taxon>Carduoideae</taxon>
        <taxon>Cardueae</taxon>
        <taxon>Arctiinae</taxon>
        <taxon>Arctium</taxon>
    </lineage>
</organism>
<dbReference type="EMBL" id="CM042056">
    <property type="protein sequence ID" value="KAI3697998.1"/>
    <property type="molecule type" value="Genomic_DNA"/>
</dbReference>
<proteinExistence type="predicted"/>
<keyword evidence="2" id="KW-1185">Reference proteome</keyword>
<comment type="caution">
    <text evidence="1">The sequence shown here is derived from an EMBL/GenBank/DDBJ whole genome shotgun (WGS) entry which is preliminary data.</text>
</comment>
<evidence type="ECO:0000313" key="2">
    <source>
        <dbReference type="Proteomes" id="UP001055879"/>
    </source>
</evidence>
<reference evidence="1 2" key="2">
    <citation type="journal article" date="2022" name="Mol. Ecol. Resour.">
        <title>The genomes of chicory, endive, great burdock and yacon provide insights into Asteraceae paleo-polyploidization history and plant inulin production.</title>
        <authorList>
            <person name="Fan W."/>
            <person name="Wang S."/>
            <person name="Wang H."/>
            <person name="Wang A."/>
            <person name="Jiang F."/>
            <person name="Liu H."/>
            <person name="Zhao H."/>
            <person name="Xu D."/>
            <person name="Zhang Y."/>
        </authorList>
    </citation>
    <scope>NUCLEOTIDE SEQUENCE [LARGE SCALE GENOMIC DNA]</scope>
    <source>
        <strain evidence="2">cv. Niubang</strain>
    </source>
</reference>
<reference evidence="2" key="1">
    <citation type="journal article" date="2022" name="Mol. Ecol. Resour.">
        <title>The genomes of chicory, endive, great burdock and yacon provide insights into Asteraceae palaeo-polyploidization history and plant inulin production.</title>
        <authorList>
            <person name="Fan W."/>
            <person name="Wang S."/>
            <person name="Wang H."/>
            <person name="Wang A."/>
            <person name="Jiang F."/>
            <person name="Liu H."/>
            <person name="Zhao H."/>
            <person name="Xu D."/>
            <person name="Zhang Y."/>
        </authorList>
    </citation>
    <scope>NUCLEOTIDE SEQUENCE [LARGE SCALE GENOMIC DNA]</scope>
    <source>
        <strain evidence="2">cv. Niubang</strain>
    </source>
</reference>
<gene>
    <name evidence="1" type="ORF">L6452_31107</name>
</gene>
<dbReference type="Proteomes" id="UP001055879">
    <property type="component" value="Linkage Group LG10"/>
</dbReference>